<dbReference type="RefSeq" id="WP_355086758.1">
    <property type="nucleotide sequence ID" value="NZ_JBEXKW010000026.1"/>
</dbReference>
<dbReference type="InterPro" id="IPR006683">
    <property type="entry name" value="Thioestr_dom"/>
</dbReference>
<sequence length="283" mass="29994">MTSDMRGQGSVEGTAPSEETKPEIAVRPDHLFRVQTIAADAATSTAVMDIGPWLHGLDGNYAHGSLGVLADIVFGHSVFVAAQPHVRAVTTELLLEFCDPVTSAGGVLTAEGTTMHVGKEYGAGAGVIRAEDGTAIATGMVRLHFFPGERIGPARAPASRADLDRAPHPLRVLDMDLESRRDAADLRVRITREICNPGGGIHGGISVWLSELAAAEAVGAASERLRPTSLHITYLRHSPVDTSVTFAARVEHRTNRSAVVRVVATRENGGVGTEATIVYRKVE</sequence>
<accession>A0ABV3G4N5</accession>
<organism evidence="3 4">
    <name type="scientific">Nocardia aurea</name>
    <dbReference type="NCBI Taxonomy" id="2144174"/>
    <lineage>
        <taxon>Bacteria</taxon>
        <taxon>Bacillati</taxon>
        <taxon>Actinomycetota</taxon>
        <taxon>Actinomycetes</taxon>
        <taxon>Mycobacteriales</taxon>
        <taxon>Nocardiaceae</taxon>
        <taxon>Nocardia</taxon>
    </lineage>
</organism>
<protein>
    <submittedName>
        <fullName evidence="3">Hotdog domain-containing protein</fullName>
    </submittedName>
</protein>
<feature type="domain" description="Thioesterase" evidence="2">
    <location>
        <begin position="199"/>
        <end position="272"/>
    </location>
</feature>
<gene>
    <name evidence="3" type="ORF">AB0I48_33155</name>
</gene>
<evidence type="ECO:0000313" key="4">
    <source>
        <dbReference type="Proteomes" id="UP001551695"/>
    </source>
</evidence>
<proteinExistence type="predicted"/>
<evidence type="ECO:0000259" key="2">
    <source>
        <dbReference type="Pfam" id="PF03061"/>
    </source>
</evidence>
<evidence type="ECO:0000313" key="3">
    <source>
        <dbReference type="EMBL" id="MEV0712415.1"/>
    </source>
</evidence>
<evidence type="ECO:0000256" key="1">
    <source>
        <dbReference type="SAM" id="MobiDB-lite"/>
    </source>
</evidence>
<dbReference type="CDD" id="cd03443">
    <property type="entry name" value="PaaI_thioesterase"/>
    <property type="match status" value="1"/>
</dbReference>
<name>A0ABV3G4N5_9NOCA</name>
<dbReference type="Gene3D" id="3.10.129.10">
    <property type="entry name" value="Hotdog Thioesterase"/>
    <property type="match status" value="2"/>
</dbReference>
<dbReference type="InterPro" id="IPR029069">
    <property type="entry name" value="HotDog_dom_sf"/>
</dbReference>
<dbReference type="Proteomes" id="UP001551695">
    <property type="component" value="Unassembled WGS sequence"/>
</dbReference>
<dbReference type="EMBL" id="JBFAKC010000021">
    <property type="protein sequence ID" value="MEV0712415.1"/>
    <property type="molecule type" value="Genomic_DNA"/>
</dbReference>
<dbReference type="SUPFAM" id="SSF54637">
    <property type="entry name" value="Thioesterase/thiol ester dehydrase-isomerase"/>
    <property type="match status" value="2"/>
</dbReference>
<dbReference type="Pfam" id="PF03061">
    <property type="entry name" value="4HBT"/>
    <property type="match status" value="1"/>
</dbReference>
<reference evidence="3 4" key="1">
    <citation type="submission" date="2024-06" db="EMBL/GenBank/DDBJ databases">
        <title>The Natural Products Discovery Center: Release of the First 8490 Sequenced Strains for Exploring Actinobacteria Biosynthetic Diversity.</title>
        <authorList>
            <person name="Kalkreuter E."/>
            <person name="Kautsar S.A."/>
            <person name="Yang D."/>
            <person name="Bader C.D."/>
            <person name="Teijaro C.N."/>
            <person name="Fluegel L."/>
            <person name="Davis C.M."/>
            <person name="Simpson J.R."/>
            <person name="Lauterbach L."/>
            <person name="Steele A.D."/>
            <person name="Gui C."/>
            <person name="Meng S."/>
            <person name="Li G."/>
            <person name="Viehrig K."/>
            <person name="Ye F."/>
            <person name="Su P."/>
            <person name="Kiefer A.F."/>
            <person name="Nichols A."/>
            <person name="Cepeda A.J."/>
            <person name="Yan W."/>
            <person name="Fan B."/>
            <person name="Jiang Y."/>
            <person name="Adhikari A."/>
            <person name="Zheng C.-J."/>
            <person name="Schuster L."/>
            <person name="Cowan T.M."/>
            <person name="Smanski M.J."/>
            <person name="Chevrette M.G."/>
            <person name="De Carvalho L.P.S."/>
            <person name="Shen B."/>
        </authorList>
    </citation>
    <scope>NUCLEOTIDE SEQUENCE [LARGE SCALE GENOMIC DNA]</scope>
    <source>
        <strain evidence="3 4">NPDC050403</strain>
    </source>
</reference>
<feature type="region of interest" description="Disordered" evidence="1">
    <location>
        <begin position="1"/>
        <end position="26"/>
    </location>
</feature>
<comment type="caution">
    <text evidence="3">The sequence shown here is derived from an EMBL/GenBank/DDBJ whole genome shotgun (WGS) entry which is preliminary data.</text>
</comment>
<keyword evidence="4" id="KW-1185">Reference proteome</keyword>